<dbReference type="Proteomes" id="UP000887575">
    <property type="component" value="Unassembled WGS sequence"/>
</dbReference>
<keyword evidence="1" id="KW-1133">Transmembrane helix</keyword>
<organism evidence="2 3">
    <name type="scientific">Mesorhabditis belari</name>
    <dbReference type="NCBI Taxonomy" id="2138241"/>
    <lineage>
        <taxon>Eukaryota</taxon>
        <taxon>Metazoa</taxon>
        <taxon>Ecdysozoa</taxon>
        <taxon>Nematoda</taxon>
        <taxon>Chromadorea</taxon>
        <taxon>Rhabditida</taxon>
        <taxon>Rhabditina</taxon>
        <taxon>Rhabditomorpha</taxon>
        <taxon>Rhabditoidea</taxon>
        <taxon>Rhabditidae</taxon>
        <taxon>Mesorhabditinae</taxon>
        <taxon>Mesorhabditis</taxon>
    </lineage>
</organism>
<evidence type="ECO:0000256" key="1">
    <source>
        <dbReference type="SAM" id="Phobius"/>
    </source>
</evidence>
<sequence length="105" mass="12355">MEDEIPEVSLLSAATILEDSDSKNAFFHLISWAFLFSTLLVVFIVMIRVGKCIRGYCRDFEPLNDIEEIRKRYERHWQEFQLLENSLTPRSYASTTEMQPITSYI</sequence>
<name>A0AAF3E879_9BILA</name>
<reference evidence="3" key="1">
    <citation type="submission" date="2024-02" db="UniProtKB">
        <authorList>
            <consortium name="WormBaseParasite"/>
        </authorList>
    </citation>
    <scope>IDENTIFICATION</scope>
</reference>
<accession>A0AAF3E879</accession>
<keyword evidence="2" id="KW-1185">Reference proteome</keyword>
<dbReference type="AlphaFoldDB" id="A0AAF3E879"/>
<proteinExistence type="predicted"/>
<evidence type="ECO:0000313" key="2">
    <source>
        <dbReference type="Proteomes" id="UP000887575"/>
    </source>
</evidence>
<keyword evidence="1" id="KW-0472">Membrane</keyword>
<feature type="transmembrane region" description="Helical" evidence="1">
    <location>
        <begin position="25"/>
        <end position="47"/>
    </location>
</feature>
<protein>
    <submittedName>
        <fullName evidence="3">Uncharacterized protein</fullName>
    </submittedName>
</protein>
<evidence type="ECO:0000313" key="3">
    <source>
        <dbReference type="WBParaSite" id="MBELARI_LOCUS10124"/>
    </source>
</evidence>
<dbReference type="WBParaSite" id="MBELARI_LOCUS10124">
    <property type="protein sequence ID" value="MBELARI_LOCUS10124"/>
    <property type="gene ID" value="MBELARI_LOCUS10124"/>
</dbReference>
<keyword evidence="1" id="KW-0812">Transmembrane</keyword>